<evidence type="ECO:0000256" key="4">
    <source>
        <dbReference type="ARBA" id="ARBA00022553"/>
    </source>
</evidence>
<gene>
    <name evidence="11" type="ORF">NHX12_024065</name>
</gene>
<sequence>MGSSMGCVRPQREELGGAPPLSQKKRLRFMRKRKGRRGRKGEADRQESGLPGSRDRDPRYEEQEEEYEGEKATLLETTDSNTRLCFREAPEPRSTHFKASSNTLTPGCQSVSMGGSSLLVVTPKPSPAWRGVFCLPGQEDTVSAIVEVCSLPGQTPTGKTPPAFLALGGTTTTTTKTPSTSSSLGSTTPGGGRVCRVREKVQGVLEKPWILRPKKEKKEKGRAREKQQQQQLPQKQEVKMAGGMNEGRPGGLGSGVQATSERERKGVIHIREADGKLCVVRTVYPSDYGSPVWRGEGEAGRGVEVRSEPPIPSPVTGNVLTVQLSEDDDGRAKMTDPDPWHAVSLRPTRNRETAAATRQFELDTPPGRQGAASLLESGYASDLPATSPGTAGTTPSQTDWGGLTTSSSSERLDSAAESPLSPLQQAPVKHLPQISEIYVSGESGDLTAKEKLLLWTKQATEGYPGLRCSNFTSSWSSGRLFNALLPDLVDMEVVTHQSNRDNLEQAFEIAESLGVTRLLDAEDVDVPAPDEKSVITYVASIYDAFPKIPEGGEGISSHEVDQRWSEYQARFSSLMQWSRQHTALMADKNFPQNPALYNQYIHFKETEIPVKEMEKSRVEHLYKLLEMWIEFGRIKLPQGVHPNEMEEEWGKLILEMLDREKALRPAVDRVELLLQMANKIQNTALDCEEKLTLAKNTLQADLSRMERREGVLCEGELACYLQDCEALIRQLNQDVGVLREERYYQVDQLASRVSGLQEELVSLRLQCASVYRKGHFSSQSPGEQTAPRPAVGGHSLGQTLLGAVGAVGAAGAALLRQPMARSQLVAMSSSEDEGSLRFIYELLGWVEETQDLLEGAEWGADLPSVENNLHEHNEIHTAGKVSPNFKNSYCETMAKLEHQYCKLLERSSWRLRSLESLHGFVTRCTEELIWLNEREEEEMAYDWGHGNTSLGPKRELYVEMRSELDEKQDMMRVLQETADRLCQENHPAKQTVEAYSAALQTQWQWVRQLCVCVEQHLKDNTAYFQFMGEVRDCESYLRQLQDTIKRQYTCDRNSRLSKLEDLLQDSMEEKEQLIGYRKSVASLVGRAKAVVQLRPRSADSPLGAATPIRAICDYRQIEITISRGEECVLEDNSQRTKWKVISPSGNEAMVPSVCFTVPPPNQEAIDTASRYP</sequence>
<dbReference type="PROSITE" id="PS50002">
    <property type="entry name" value="SH3"/>
    <property type="match status" value="1"/>
</dbReference>
<feature type="coiled-coil region" evidence="7">
    <location>
        <begin position="957"/>
        <end position="984"/>
    </location>
</feature>
<dbReference type="PANTHER" id="PTHR23169:SF25">
    <property type="entry name" value="MICROTUBULE-ACTIN CROSS-LINKING FACTOR 1, ISOFORMS 1_2_3_4_5"/>
    <property type="match status" value="1"/>
</dbReference>
<dbReference type="GO" id="GO:0016020">
    <property type="term" value="C:membrane"/>
    <property type="evidence" value="ECO:0007669"/>
    <property type="project" value="TreeGrafter"/>
</dbReference>
<comment type="caution">
    <text evidence="11">The sequence shown here is derived from an EMBL/GenBank/DDBJ whole genome shotgun (WGS) entry which is preliminary data.</text>
</comment>
<dbReference type="GO" id="GO:0015629">
    <property type="term" value="C:actin cytoskeleton"/>
    <property type="evidence" value="ECO:0007669"/>
    <property type="project" value="TreeGrafter"/>
</dbReference>
<dbReference type="GO" id="GO:0051893">
    <property type="term" value="P:regulation of focal adhesion assembly"/>
    <property type="evidence" value="ECO:0007669"/>
    <property type="project" value="TreeGrafter"/>
</dbReference>
<feature type="region of interest" description="Disordered" evidence="8">
    <location>
        <begin position="295"/>
        <end position="427"/>
    </location>
</feature>
<dbReference type="PANTHER" id="PTHR23169">
    <property type="entry name" value="ENVOPLAKIN"/>
    <property type="match status" value="1"/>
</dbReference>
<feature type="region of interest" description="Disordered" evidence="8">
    <location>
        <begin position="211"/>
        <end position="258"/>
    </location>
</feature>
<evidence type="ECO:0000313" key="11">
    <source>
        <dbReference type="EMBL" id="KAJ3609545.1"/>
    </source>
</evidence>
<dbReference type="InterPro" id="IPR041615">
    <property type="entry name" value="Desmoplakin_SH3"/>
</dbReference>
<reference evidence="11" key="1">
    <citation type="submission" date="2022-07" db="EMBL/GenBank/DDBJ databases">
        <title>Chromosome-level genome of Muraenolepis orangiensis.</title>
        <authorList>
            <person name="Kim J."/>
        </authorList>
    </citation>
    <scope>NUCLEOTIDE SEQUENCE</scope>
    <source>
        <strain evidence="11">KU_S4_2022</strain>
        <tissue evidence="11">Muscle</tissue>
    </source>
</reference>
<evidence type="ECO:0000256" key="2">
    <source>
        <dbReference type="ARBA" id="ARBA00022443"/>
    </source>
</evidence>
<feature type="coiled-coil region" evidence="7">
    <location>
        <begin position="688"/>
        <end position="766"/>
    </location>
</feature>
<dbReference type="InterPro" id="IPR001452">
    <property type="entry name" value="SH3_domain"/>
</dbReference>
<dbReference type="Pfam" id="PF00435">
    <property type="entry name" value="Spectrin"/>
    <property type="match status" value="1"/>
</dbReference>
<dbReference type="Pfam" id="PF17902">
    <property type="entry name" value="SH3_10"/>
    <property type="match status" value="1"/>
</dbReference>
<keyword evidence="7" id="KW-0175">Coiled coil</keyword>
<dbReference type="Gene3D" id="1.20.58.60">
    <property type="match status" value="4"/>
</dbReference>
<name>A0A9Q0EPZ1_9TELE</name>
<feature type="region of interest" description="Disordered" evidence="8">
    <location>
        <begin position="1"/>
        <end position="71"/>
    </location>
</feature>
<feature type="domain" description="SH3" evidence="9">
    <location>
        <begin position="1103"/>
        <end position="1160"/>
    </location>
</feature>
<feature type="compositionally biased region" description="Basic and acidic residues" evidence="8">
    <location>
        <begin position="216"/>
        <end position="227"/>
    </location>
</feature>
<dbReference type="GO" id="GO:0005737">
    <property type="term" value="C:cytoplasm"/>
    <property type="evidence" value="ECO:0007669"/>
    <property type="project" value="UniProtKB-SubCell"/>
</dbReference>
<feature type="compositionally biased region" description="Gly residues" evidence="8">
    <location>
        <begin position="244"/>
        <end position="254"/>
    </location>
</feature>
<evidence type="ECO:0000256" key="6">
    <source>
        <dbReference type="PROSITE-ProRule" id="PRU00192"/>
    </source>
</evidence>
<dbReference type="AlphaFoldDB" id="A0A9Q0EPZ1"/>
<dbReference type="EMBL" id="JANIIK010000039">
    <property type="protein sequence ID" value="KAJ3609545.1"/>
    <property type="molecule type" value="Genomic_DNA"/>
</dbReference>
<keyword evidence="2 6" id="KW-0728">SH3 domain</keyword>
<dbReference type="GO" id="GO:0005198">
    <property type="term" value="F:structural molecule activity"/>
    <property type="evidence" value="ECO:0007669"/>
    <property type="project" value="TreeGrafter"/>
</dbReference>
<keyword evidence="5" id="KW-0677">Repeat</keyword>
<feature type="domain" description="Calponin-homology (CH)" evidence="10">
    <location>
        <begin position="446"/>
        <end position="546"/>
    </location>
</feature>
<dbReference type="CDD" id="cd00176">
    <property type="entry name" value="SPEC"/>
    <property type="match status" value="1"/>
</dbReference>
<dbReference type="OrthoDB" id="18740at2759"/>
<dbReference type="FunFam" id="2.30.30.40:FF:000011">
    <property type="entry name" value="Microtubule-actin cross-linking factor 1"/>
    <property type="match status" value="1"/>
</dbReference>
<dbReference type="GO" id="GO:0045296">
    <property type="term" value="F:cadherin binding"/>
    <property type="evidence" value="ECO:0007669"/>
    <property type="project" value="TreeGrafter"/>
</dbReference>
<dbReference type="Proteomes" id="UP001148018">
    <property type="component" value="Unassembled WGS sequence"/>
</dbReference>
<dbReference type="Pfam" id="PF21020">
    <property type="entry name" value="Spectrin_4"/>
    <property type="match status" value="1"/>
</dbReference>
<keyword evidence="4" id="KW-0597">Phosphoprotein</keyword>
<dbReference type="InterPro" id="IPR018159">
    <property type="entry name" value="Spectrin/alpha-actinin"/>
</dbReference>
<feature type="compositionally biased region" description="Basic residues" evidence="8">
    <location>
        <begin position="23"/>
        <end position="39"/>
    </location>
</feature>
<feature type="region of interest" description="Disordered" evidence="8">
    <location>
        <begin position="171"/>
        <end position="193"/>
    </location>
</feature>
<evidence type="ECO:0000259" key="10">
    <source>
        <dbReference type="PROSITE" id="PS50021"/>
    </source>
</evidence>
<dbReference type="GO" id="GO:0005882">
    <property type="term" value="C:intermediate filament"/>
    <property type="evidence" value="ECO:0007669"/>
    <property type="project" value="TreeGrafter"/>
</dbReference>
<evidence type="ECO:0000313" key="12">
    <source>
        <dbReference type="Proteomes" id="UP001148018"/>
    </source>
</evidence>
<dbReference type="SUPFAM" id="SSF47576">
    <property type="entry name" value="Calponin-homology domain, CH-domain"/>
    <property type="match status" value="1"/>
</dbReference>
<dbReference type="InterPro" id="IPR036872">
    <property type="entry name" value="CH_dom_sf"/>
</dbReference>
<dbReference type="GO" id="GO:0042060">
    <property type="term" value="P:wound healing"/>
    <property type="evidence" value="ECO:0007669"/>
    <property type="project" value="TreeGrafter"/>
</dbReference>
<evidence type="ECO:0000256" key="8">
    <source>
        <dbReference type="SAM" id="MobiDB-lite"/>
    </source>
</evidence>
<accession>A0A9Q0EPZ1</accession>
<dbReference type="InterPro" id="IPR002017">
    <property type="entry name" value="Spectrin_repeat"/>
</dbReference>
<keyword evidence="3" id="KW-0963">Cytoplasm</keyword>
<protein>
    <recommendedName>
        <fullName evidence="13">SH3 domain-containing protein</fullName>
    </recommendedName>
</protein>
<evidence type="ECO:0008006" key="13">
    <source>
        <dbReference type="Google" id="ProtNLM"/>
    </source>
</evidence>
<feature type="compositionally biased region" description="Basic and acidic residues" evidence="8">
    <location>
        <begin position="295"/>
        <end position="307"/>
    </location>
</feature>
<keyword evidence="12" id="KW-1185">Reference proteome</keyword>
<dbReference type="GO" id="GO:0032886">
    <property type="term" value="P:regulation of microtubule-based process"/>
    <property type="evidence" value="ECO:0007669"/>
    <property type="project" value="TreeGrafter"/>
</dbReference>
<dbReference type="PROSITE" id="PS50021">
    <property type="entry name" value="CH"/>
    <property type="match status" value="1"/>
</dbReference>
<dbReference type="FunFam" id="1.20.58.60:FF:000009">
    <property type="entry name" value="dystonin isoform X1"/>
    <property type="match status" value="1"/>
</dbReference>
<organism evidence="11 12">
    <name type="scientific">Muraenolepis orangiensis</name>
    <name type="common">Patagonian moray cod</name>
    <dbReference type="NCBI Taxonomy" id="630683"/>
    <lineage>
        <taxon>Eukaryota</taxon>
        <taxon>Metazoa</taxon>
        <taxon>Chordata</taxon>
        <taxon>Craniata</taxon>
        <taxon>Vertebrata</taxon>
        <taxon>Euteleostomi</taxon>
        <taxon>Actinopterygii</taxon>
        <taxon>Neopterygii</taxon>
        <taxon>Teleostei</taxon>
        <taxon>Neoteleostei</taxon>
        <taxon>Acanthomorphata</taxon>
        <taxon>Zeiogadaria</taxon>
        <taxon>Gadariae</taxon>
        <taxon>Gadiformes</taxon>
        <taxon>Muraenolepidoidei</taxon>
        <taxon>Muraenolepididae</taxon>
        <taxon>Muraenolepis</taxon>
    </lineage>
</organism>
<feature type="compositionally biased region" description="Basic and acidic residues" evidence="8">
    <location>
        <begin position="40"/>
        <end position="61"/>
    </location>
</feature>
<comment type="subcellular location">
    <subcellularLocation>
        <location evidence="1">Cytoplasm</location>
    </subcellularLocation>
</comment>
<dbReference type="Pfam" id="PF00307">
    <property type="entry name" value="CH"/>
    <property type="match status" value="1"/>
</dbReference>
<proteinExistence type="predicted"/>
<feature type="compositionally biased region" description="Polar residues" evidence="8">
    <location>
        <begin position="397"/>
        <end position="409"/>
    </location>
</feature>
<dbReference type="InterPro" id="IPR049538">
    <property type="entry name" value="PCN-like_spectrin-like_rpt"/>
</dbReference>
<feature type="compositionally biased region" description="Low complexity" evidence="8">
    <location>
        <begin position="384"/>
        <end position="396"/>
    </location>
</feature>
<evidence type="ECO:0000256" key="5">
    <source>
        <dbReference type="ARBA" id="ARBA00022737"/>
    </source>
</evidence>
<dbReference type="GO" id="GO:0005874">
    <property type="term" value="C:microtubule"/>
    <property type="evidence" value="ECO:0007669"/>
    <property type="project" value="TreeGrafter"/>
</dbReference>
<feature type="compositionally biased region" description="Low complexity" evidence="8">
    <location>
        <begin position="171"/>
        <end position="187"/>
    </location>
</feature>
<dbReference type="InterPro" id="IPR043197">
    <property type="entry name" value="Plakin"/>
</dbReference>
<dbReference type="Gene3D" id="2.30.30.40">
    <property type="entry name" value="SH3 Domains"/>
    <property type="match status" value="1"/>
</dbReference>
<dbReference type="SUPFAM" id="SSF46966">
    <property type="entry name" value="Spectrin repeat"/>
    <property type="match status" value="3"/>
</dbReference>
<dbReference type="GO" id="GO:0045104">
    <property type="term" value="P:intermediate filament cytoskeleton organization"/>
    <property type="evidence" value="ECO:0007669"/>
    <property type="project" value="InterPro"/>
</dbReference>
<evidence type="ECO:0000256" key="1">
    <source>
        <dbReference type="ARBA" id="ARBA00004496"/>
    </source>
</evidence>
<dbReference type="Gene3D" id="1.10.418.10">
    <property type="entry name" value="Calponin-like domain"/>
    <property type="match status" value="1"/>
</dbReference>
<dbReference type="InterPro" id="IPR001715">
    <property type="entry name" value="CH_dom"/>
</dbReference>
<evidence type="ECO:0000259" key="9">
    <source>
        <dbReference type="PROSITE" id="PS50002"/>
    </source>
</evidence>
<dbReference type="SMART" id="SM00033">
    <property type="entry name" value="CH"/>
    <property type="match status" value="1"/>
</dbReference>
<feature type="compositionally biased region" description="Basic and acidic residues" evidence="8">
    <location>
        <begin position="330"/>
        <end position="339"/>
    </location>
</feature>
<dbReference type="SMART" id="SM00150">
    <property type="entry name" value="SPEC"/>
    <property type="match status" value="2"/>
</dbReference>
<evidence type="ECO:0000256" key="3">
    <source>
        <dbReference type="ARBA" id="ARBA00022490"/>
    </source>
</evidence>
<dbReference type="Pfam" id="PF21019">
    <property type="entry name" value="Spectrin_3"/>
    <property type="match status" value="1"/>
</dbReference>
<feature type="compositionally biased region" description="Polar residues" evidence="8">
    <location>
        <begin position="315"/>
        <end position="324"/>
    </location>
</feature>
<evidence type="ECO:0000256" key="7">
    <source>
        <dbReference type="SAM" id="Coils"/>
    </source>
</evidence>